<sequence>MASNPFKIAKPKADARLNDNPLRPSNKINIPTTQEAKVDIPGNIFKRKRDLKEDIFKTSRNKSLPLKGSIHHVQNWENEYPHDDYSIKDSCTFMFQKDMSEAERDFKFCYYEFPGTSLPPSQAKLLAKKNSFESAYRKWKDNELKFFYLFYGDRYSFLFDEHKNVKIGDYDHSLIVQLTNEDKPEEHVNDENQAIEEEKDLLMNSFHSRTLKFKRHTTTPLTEAKARGTKLPCLIISMKSRIHLLFDYLVNRKDYVLIPKLPVLISNEPFHFATVKPVKVTRVVHIERVQNSQNQNMQNYFPHKIILTNNILYPTLKIIYEKLQEWKIPYRAILNSKRISLKLTEKAISSIEYNGEKYKKLLENK</sequence>
<proteinExistence type="predicted"/>
<dbReference type="EMBL" id="KE560847">
    <property type="protein sequence ID" value="EPZ35372.1"/>
    <property type="molecule type" value="Genomic_DNA"/>
</dbReference>
<dbReference type="AlphaFoldDB" id="A0A075AYL2"/>
<protein>
    <submittedName>
        <fullName evidence="1">Uncharacterized protein</fullName>
    </submittedName>
</protein>
<gene>
    <name evidence="1" type="ORF">O9G_003026</name>
</gene>
<evidence type="ECO:0000313" key="2">
    <source>
        <dbReference type="Proteomes" id="UP000030755"/>
    </source>
</evidence>
<organism evidence="1 2">
    <name type="scientific">Rozella allomycis (strain CSF55)</name>
    <dbReference type="NCBI Taxonomy" id="988480"/>
    <lineage>
        <taxon>Eukaryota</taxon>
        <taxon>Fungi</taxon>
        <taxon>Fungi incertae sedis</taxon>
        <taxon>Cryptomycota</taxon>
        <taxon>Cryptomycota incertae sedis</taxon>
        <taxon>Rozella</taxon>
    </lineage>
</organism>
<accession>A0A075AYL2</accession>
<reference evidence="1 2" key="1">
    <citation type="journal article" date="2013" name="Curr. Biol.">
        <title>Shared signatures of parasitism and phylogenomics unite Cryptomycota and microsporidia.</title>
        <authorList>
            <person name="James T.Y."/>
            <person name="Pelin A."/>
            <person name="Bonen L."/>
            <person name="Ahrendt S."/>
            <person name="Sain D."/>
            <person name="Corradi N."/>
            <person name="Stajich J.E."/>
        </authorList>
    </citation>
    <scope>NUCLEOTIDE SEQUENCE [LARGE SCALE GENOMIC DNA]</scope>
    <source>
        <strain evidence="1 2">CSF55</strain>
    </source>
</reference>
<dbReference type="HOGENOM" id="CLU_759008_0_0_1"/>
<evidence type="ECO:0000313" key="1">
    <source>
        <dbReference type="EMBL" id="EPZ35372.1"/>
    </source>
</evidence>
<dbReference type="Proteomes" id="UP000030755">
    <property type="component" value="Unassembled WGS sequence"/>
</dbReference>
<name>A0A075AYL2_ROZAC</name>
<keyword evidence="2" id="KW-1185">Reference proteome</keyword>